<name>A0A1H0AMQ8_9BACI</name>
<dbReference type="EMBL" id="FNIL01000001">
    <property type="protein sequence ID" value="SDN34574.1"/>
    <property type="molecule type" value="Genomic_DNA"/>
</dbReference>
<evidence type="ECO:0000313" key="2">
    <source>
        <dbReference type="Proteomes" id="UP000198778"/>
    </source>
</evidence>
<dbReference type="Proteomes" id="UP000198778">
    <property type="component" value="Unassembled WGS sequence"/>
</dbReference>
<evidence type="ECO:0000313" key="1">
    <source>
        <dbReference type="EMBL" id="SDN34574.1"/>
    </source>
</evidence>
<reference evidence="2" key="1">
    <citation type="submission" date="2016-10" db="EMBL/GenBank/DDBJ databases">
        <authorList>
            <person name="Varghese N."/>
            <person name="Submissions S."/>
        </authorList>
    </citation>
    <scope>NUCLEOTIDE SEQUENCE [LARGE SCALE GENOMIC DNA]</scope>
    <source>
        <strain evidence="2">CGMCC 1.10369</strain>
    </source>
</reference>
<sequence>MFLHLKPFLFEQMMLRKKISFSCGREWDDVISHFLIPAAFKGIFFFYEQTTNFPDILKKVLRREGTFY</sequence>
<gene>
    <name evidence="1" type="ORF">SAMN04488053_101544</name>
</gene>
<organism evidence="1 2">
    <name type="scientific">Alkalicoccus daliensis</name>
    <dbReference type="NCBI Taxonomy" id="745820"/>
    <lineage>
        <taxon>Bacteria</taxon>
        <taxon>Bacillati</taxon>
        <taxon>Bacillota</taxon>
        <taxon>Bacilli</taxon>
        <taxon>Bacillales</taxon>
        <taxon>Bacillaceae</taxon>
        <taxon>Alkalicoccus</taxon>
    </lineage>
</organism>
<keyword evidence="2" id="KW-1185">Reference proteome</keyword>
<protein>
    <submittedName>
        <fullName evidence="1">Uncharacterized protein</fullName>
    </submittedName>
</protein>
<dbReference type="AlphaFoldDB" id="A0A1H0AMQ8"/>
<proteinExistence type="predicted"/>
<dbReference type="STRING" id="745820.SAMN04488053_101544"/>
<accession>A0A1H0AMQ8</accession>